<evidence type="ECO:0000256" key="2">
    <source>
        <dbReference type="ARBA" id="ARBA00004651"/>
    </source>
</evidence>
<comment type="similarity">
    <text evidence="12">Belongs to the cytochrome b561 family.</text>
</comment>
<comment type="subcellular location">
    <subcellularLocation>
        <location evidence="2">Cell membrane</location>
        <topology evidence="2">Multi-pass membrane protein</topology>
    </subcellularLocation>
</comment>
<evidence type="ECO:0000256" key="8">
    <source>
        <dbReference type="ARBA" id="ARBA00022982"/>
    </source>
</evidence>
<keyword evidence="3" id="KW-0813">Transport</keyword>
<dbReference type="InterPro" id="IPR007372">
    <property type="entry name" value="Lipid/polyisoprenoid-bd_YceI"/>
</dbReference>
<reference evidence="15" key="1">
    <citation type="journal article" date="2014" name="Int. J. Syst. Evol. Microbiol.">
        <title>Complete genome sequence of Corynebacterium casei LMG S-19264T (=DSM 44701T), isolated from a smear-ripened cheese.</title>
        <authorList>
            <consortium name="US DOE Joint Genome Institute (JGI-PGF)"/>
            <person name="Walter F."/>
            <person name="Albersmeier A."/>
            <person name="Kalinowski J."/>
            <person name="Ruckert C."/>
        </authorList>
    </citation>
    <scope>NUCLEOTIDE SEQUENCE</scope>
    <source>
        <strain evidence="15">CGMCC 1.15762</strain>
    </source>
</reference>
<keyword evidence="5" id="KW-0349">Heme</keyword>
<keyword evidence="9 13" id="KW-1133">Transmembrane helix</keyword>
<evidence type="ECO:0000256" key="1">
    <source>
        <dbReference type="ARBA" id="ARBA00001970"/>
    </source>
</evidence>
<feature type="transmembrane region" description="Helical" evidence="13">
    <location>
        <begin position="96"/>
        <end position="114"/>
    </location>
</feature>
<protein>
    <recommendedName>
        <fullName evidence="14">Lipid/polyisoprenoid-binding YceI-like domain-containing protein</fullName>
    </recommendedName>
</protein>
<dbReference type="SUPFAM" id="SSF81342">
    <property type="entry name" value="Transmembrane di-heme cytochromes"/>
    <property type="match status" value="1"/>
</dbReference>
<evidence type="ECO:0000256" key="3">
    <source>
        <dbReference type="ARBA" id="ARBA00022448"/>
    </source>
</evidence>
<keyword evidence="8" id="KW-0249">Electron transport</keyword>
<feature type="transmembrane region" description="Helical" evidence="13">
    <location>
        <begin position="201"/>
        <end position="222"/>
    </location>
</feature>
<dbReference type="Pfam" id="PF01292">
    <property type="entry name" value="Ni_hydr_CYTB"/>
    <property type="match status" value="1"/>
</dbReference>
<evidence type="ECO:0000259" key="14">
    <source>
        <dbReference type="SMART" id="SM00867"/>
    </source>
</evidence>
<dbReference type="SMART" id="SM00867">
    <property type="entry name" value="YceI"/>
    <property type="match status" value="1"/>
</dbReference>
<evidence type="ECO:0000313" key="16">
    <source>
        <dbReference type="Proteomes" id="UP000617145"/>
    </source>
</evidence>
<dbReference type="PANTHER" id="PTHR30529:SF1">
    <property type="entry name" value="CYTOCHROME B561 HOMOLOG 2"/>
    <property type="match status" value="1"/>
</dbReference>
<evidence type="ECO:0000256" key="12">
    <source>
        <dbReference type="ARBA" id="ARBA00037975"/>
    </source>
</evidence>
<evidence type="ECO:0000256" key="5">
    <source>
        <dbReference type="ARBA" id="ARBA00022617"/>
    </source>
</evidence>
<comment type="caution">
    <text evidence="15">The sequence shown here is derived from an EMBL/GenBank/DDBJ whole genome shotgun (WGS) entry which is preliminary data.</text>
</comment>
<dbReference type="AlphaFoldDB" id="A0A8J2ZKQ9"/>
<keyword evidence="7" id="KW-0479">Metal-binding</keyword>
<dbReference type="GO" id="GO:0046872">
    <property type="term" value="F:metal ion binding"/>
    <property type="evidence" value="ECO:0007669"/>
    <property type="project" value="UniProtKB-KW"/>
</dbReference>
<keyword evidence="10" id="KW-0408">Iron</keyword>
<dbReference type="EMBL" id="BMJV01000005">
    <property type="protein sequence ID" value="GGG75444.1"/>
    <property type="molecule type" value="Genomic_DNA"/>
</dbReference>
<dbReference type="InterPro" id="IPR011577">
    <property type="entry name" value="Cyt_b561_bac/Ni-Hgenase"/>
</dbReference>
<feature type="domain" description="Lipid/polyisoprenoid-binding YceI-like" evidence="14">
    <location>
        <begin position="238"/>
        <end position="394"/>
    </location>
</feature>
<dbReference type="InterPro" id="IPR036761">
    <property type="entry name" value="TTHA0802/YceI-like_sf"/>
</dbReference>
<proteinExistence type="inferred from homology"/>
<dbReference type="RefSeq" id="WP_188790564.1">
    <property type="nucleotide sequence ID" value="NZ_BMJV01000005.1"/>
</dbReference>
<dbReference type="GO" id="GO:0022904">
    <property type="term" value="P:respiratory electron transport chain"/>
    <property type="evidence" value="ECO:0007669"/>
    <property type="project" value="InterPro"/>
</dbReference>
<evidence type="ECO:0000313" key="15">
    <source>
        <dbReference type="EMBL" id="GGG75444.1"/>
    </source>
</evidence>
<dbReference type="Pfam" id="PF04264">
    <property type="entry name" value="YceI"/>
    <property type="match status" value="1"/>
</dbReference>
<feature type="transmembrane region" description="Helical" evidence="13">
    <location>
        <begin position="155"/>
        <end position="173"/>
    </location>
</feature>
<feature type="transmembrane region" description="Helical" evidence="13">
    <location>
        <begin position="16"/>
        <end position="38"/>
    </location>
</feature>
<comment type="cofactor">
    <cofactor evidence="1">
        <name>heme b</name>
        <dbReference type="ChEBI" id="CHEBI:60344"/>
    </cofactor>
</comment>
<dbReference type="GO" id="GO:0005886">
    <property type="term" value="C:plasma membrane"/>
    <property type="evidence" value="ECO:0007669"/>
    <property type="project" value="UniProtKB-SubCell"/>
</dbReference>
<keyword evidence="16" id="KW-1185">Reference proteome</keyword>
<evidence type="ECO:0000256" key="11">
    <source>
        <dbReference type="ARBA" id="ARBA00023136"/>
    </source>
</evidence>
<accession>A0A8J2ZKQ9</accession>
<evidence type="ECO:0000256" key="10">
    <source>
        <dbReference type="ARBA" id="ARBA00023004"/>
    </source>
</evidence>
<dbReference type="InterPro" id="IPR016174">
    <property type="entry name" value="Di-haem_cyt_TM"/>
</dbReference>
<dbReference type="Gene3D" id="1.20.950.20">
    <property type="entry name" value="Transmembrane di-heme cytochromes, Chain C"/>
    <property type="match status" value="1"/>
</dbReference>
<gene>
    <name evidence="15" type="ORF">GCM10011415_24990</name>
</gene>
<dbReference type="GO" id="GO:0009055">
    <property type="term" value="F:electron transfer activity"/>
    <property type="evidence" value="ECO:0007669"/>
    <property type="project" value="InterPro"/>
</dbReference>
<organism evidence="15 16">
    <name type="scientific">Salipiger pallidus</name>
    <dbReference type="NCBI Taxonomy" id="1775170"/>
    <lineage>
        <taxon>Bacteria</taxon>
        <taxon>Pseudomonadati</taxon>
        <taxon>Pseudomonadota</taxon>
        <taxon>Alphaproteobacteria</taxon>
        <taxon>Rhodobacterales</taxon>
        <taxon>Roseobacteraceae</taxon>
        <taxon>Salipiger</taxon>
    </lineage>
</organism>
<keyword evidence="6 13" id="KW-0812">Transmembrane</keyword>
<evidence type="ECO:0000256" key="7">
    <source>
        <dbReference type="ARBA" id="ARBA00022723"/>
    </source>
</evidence>
<name>A0A8J2ZKQ9_9RHOB</name>
<dbReference type="GO" id="GO:0020037">
    <property type="term" value="F:heme binding"/>
    <property type="evidence" value="ECO:0007669"/>
    <property type="project" value="TreeGrafter"/>
</dbReference>
<dbReference type="PANTHER" id="PTHR30529">
    <property type="entry name" value="CYTOCHROME B561"/>
    <property type="match status" value="1"/>
</dbReference>
<sequence>MSIANTSTSYGSLARAFHWLIAVGILAMIPLGWTAHLWPMSNPDEIAFKTQLFSVHKTIGVLIFVLALARILWAIVQPRPAPLHPERRAETLAAEVVHWVLYAALVIVPLSGWIEHAATDGFAPILLPVGQDLPLVPKSPAVAETFAAVHFLSQWLLVAALVLHVAGAIKHAVIDKDATLVRMARGRDAGTPHPRRGHASALVLAVAAWAAVLGGGAAAGMYGTDGDGAPQLEQAASDWTVKEGTLGIVVMQNGREVSGSFSDWTAAISYEPRDTPGPAGEVEVTISVPSLTLGSVTSQALGADFFAAETHPTATFRADIVQLEDGSLEAQGTLALKQAEVPVTLPFTLAIEDGTAQMEGATTLDRRDYAIGDSMSDGEQLGFDVSVNVALTATRAE</sequence>
<dbReference type="Gene3D" id="2.40.128.110">
    <property type="entry name" value="Lipid/polyisoprenoid-binding, YceI-like"/>
    <property type="match status" value="1"/>
</dbReference>
<dbReference type="Proteomes" id="UP000617145">
    <property type="component" value="Unassembled WGS sequence"/>
</dbReference>
<dbReference type="SUPFAM" id="SSF101874">
    <property type="entry name" value="YceI-like"/>
    <property type="match status" value="1"/>
</dbReference>
<evidence type="ECO:0000256" key="4">
    <source>
        <dbReference type="ARBA" id="ARBA00022475"/>
    </source>
</evidence>
<evidence type="ECO:0000256" key="13">
    <source>
        <dbReference type="SAM" id="Phobius"/>
    </source>
</evidence>
<dbReference type="InterPro" id="IPR052168">
    <property type="entry name" value="Cytochrome_b561_oxidase"/>
</dbReference>
<keyword evidence="11 13" id="KW-0472">Membrane</keyword>
<keyword evidence="4" id="KW-1003">Cell membrane</keyword>
<feature type="transmembrane region" description="Helical" evidence="13">
    <location>
        <begin position="58"/>
        <end position="76"/>
    </location>
</feature>
<reference evidence="15" key="2">
    <citation type="submission" date="2020-09" db="EMBL/GenBank/DDBJ databases">
        <authorList>
            <person name="Sun Q."/>
            <person name="Zhou Y."/>
        </authorList>
    </citation>
    <scope>NUCLEOTIDE SEQUENCE</scope>
    <source>
        <strain evidence="15">CGMCC 1.15762</strain>
    </source>
</reference>
<evidence type="ECO:0000256" key="6">
    <source>
        <dbReference type="ARBA" id="ARBA00022692"/>
    </source>
</evidence>
<evidence type="ECO:0000256" key="9">
    <source>
        <dbReference type="ARBA" id="ARBA00022989"/>
    </source>
</evidence>